<evidence type="ECO:0000313" key="2">
    <source>
        <dbReference type="Proteomes" id="UP000682733"/>
    </source>
</evidence>
<dbReference type="AlphaFoldDB" id="A0A8S2Y2T3"/>
<protein>
    <submittedName>
        <fullName evidence="1">Uncharacterized protein</fullName>
    </submittedName>
</protein>
<dbReference type="Proteomes" id="UP000682733">
    <property type="component" value="Unassembled WGS sequence"/>
</dbReference>
<feature type="non-terminal residue" evidence="1">
    <location>
        <position position="170"/>
    </location>
</feature>
<dbReference type="EMBL" id="CAJOBA010103933">
    <property type="protein sequence ID" value="CAF4530303.1"/>
    <property type="molecule type" value="Genomic_DNA"/>
</dbReference>
<proteinExistence type="predicted"/>
<comment type="caution">
    <text evidence="1">The sequence shown here is derived from an EMBL/GenBank/DDBJ whole genome shotgun (WGS) entry which is preliminary data.</text>
</comment>
<sequence>MTWYAPAQNLHELMASIEECTIDLHLKIINNHMYEDICKKQEFVNYGVNLLDYLQPLVKTKQENESEEGLYSQASMIRSKILTDDTQQSMVFSFDLKKWLSKTHQYLYSNKIILSFDIDDSLNLLDVTIKECYKRILEFAQETSFIDAQHRLIEFQRVNNTIHQLSSLSR</sequence>
<gene>
    <name evidence="1" type="ORF">TMI583_LOCUS49031</name>
</gene>
<evidence type="ECO:0000313" key="1">
    <source>
        <dbReference type="EMBL" id="CAF4530303.1"/>
    </source>
</evidence>
<name>A0A8S2Y2T3_9BILA</name>
<accession>A0A8S2Y2T3</accession>
<reference evidence="1" key="1">
    <citation type="submission" date="2021-02" db="EMBL/GenBank/DDBJ databases">
        <authorList>
            <person name="Nowell W R."/>
        </authorList>
    </citation>
    <scope>NUCLEOTIDE SEQUENCE</scope>
</reference>
<organism evidence="1 2">
    <name type="scientific">Didymodactylos carnosus</name>
    <dbReference type="NCBI Taxonomy" id="1234261"/>
    <lineage>
        <taxon>Eukaryota</taxon>
        <taxon>Metazoa</taxon>
        <taxon>Spiralia</taxon>
        <taxon>Gnathifera</taxon>
        <taxon>Rotifera</taxon>
        <taxon>Eurotatoria</taxon>
        <taxon>Bdelloidea</taxon>
        <taxon>Philodinida</taxon>
        <taxon>Philodinidae</taxon>
        <taxon>Didymodactylos</taxon>
    </lineage>
</organism>